<name>A0A1E2SJY4_LEIXY</name>
<accession>A0A1E2SJY4</accession>
<evidence type="ECO:0000313" key="1">
    <source>
        <dbReference type="EMBL" id="ODA90000.1"/>
    </source>
</evidence>
<comment type="caution">
    <text evidence="1">The sequence shown here is derived from an EMBL/GenBank/DDBJ whole genome shotgun (WGS) entry which is preliminary data.</text>
</comment>
<proteinExistence type="predicted"/>
<organism evidence="1 2">
    <name type="scientific">Leifsonia xyli subsp. xyli</name>
    <dbReference type="NCBI Taxonomy" id="59736"/>
    <lineage>
        <taxon>Bacteria</taxon>
        <taxon>Bacillati</taxon>
        <taxon>Actinomycetota</taxon>
        <taxon>Actinomycetes</taxon>
        <taxon>Micrococcales</taxon>
        <taxon>Microbacteriaceae</taxon>
        <taxon>Leifsonia</taxon>
    </lineage>
</organism>
<dbReference type="EMBL" id="LNZG01000023">
    <property type="protein sequence ID" value="ODA90000.1"/>
    <property type="molecule type" value="Genomic_DNA"/>
</dbReference>
<dbReference type="Proteomes" id="UP000094426">
    <property type="component" value="Unassembled WGS sequence"/>
</dbReference>
<reference evidence="1 2" key="1">
    <citation type="submission" date="2015-11" db="EMBL/GenBank/DDBJ databases">
        <authorList>
            <person name="Zhang Y."/>
            <person name="Guo Z."/>
        </authorList>
    </citation>
    <scope>NUCLEOTIDE SEQUENCE [LARGE SCALE GENOMIC DNA]</scope>
    <source>
        <strain evidence="2">gdw1</strain>
    </source>
</reference>
<gene>
    <name evidence="1" type="ORF">ATY41_02865</name>
</gene>
<dbReference type="AlphaFoldDB" id="A0A1E2SJY4"/>
<protein>
    <submittedName>
        <fullName evidence="1">Uncharacterized protein</fullName>
    </submittedName>
</protein>
<sequence length="144" mass="16418">MVSYLGEIDQVLGCEAIRLYLMFRPIIHVPIMHMTQLVGDGTSCMHRPHALFDDYQIPVGEPEGVLRSEGAVDDLDTHLFRVFERVIRATHLLPLVVFVMIHFGVAQRRLPLFTLDVIEGELVVALPDGLYLRRNRYQSLAHQA</sequence>
<evidence type="ECO:0000313" key="2">
    <source>
        <dbReference type="Proteomes" id="UP000094426"/>
    </source>
</evidence>